<dbReference type="EMBL" id="JAGYWB010000008">
    <property type="protein sequence ID" value="KAI0513710.1"/>
    <property type="molecule type" value="Genomic_DNA"/>
</dbReference>
<dbReference type="Proteomes" id="UP000829196">
    <property type="component" value="Unassembled WGS sequence"/>
</dbReference>
<proteinExistence type="predicted"/>
<comment type="caution">
    <text evidence="2">The sequence shown here is derived from an EMBL/GenBank/DDBJ whole genome shotgun (WGS) entry which is preliminary data.</text>
</comment>
<evidence type="ECO:0000256" key="1">
    <source>
        <dbReference type="SAM" id="MobiDB-lite"/>
    </source>
</evidence>
<feature type="compositionally biased region" description="Basic and acidic residues" evidence="1">
    <location>
        <begin position="56"/>
        <end position="70"/>
    </location>
</feature>
<gene>
    <name evidence="2" type="ORF">KFK09_009740</name>
</gene>
<sequence>MSSSASASSPRLHACRGILFFLSSALRLRPAQRPVRLRARRASERVFVFIRPFGQESREPETRRGDRDANVARVPSAESQR</sequence>
<name>A0A8T3BID3_DENNO</name>
<protein>
    <submittedName>
        <fullName evidence="2">Uncharacterized protein</fullName>
    </submittedName>
</protein>
<accession>A0A8T3BID3</accession>
<evidence type="ECO:0000313" key="3">
    <source>
        <dbReference type="Proteomes" id="UP000829196"/>
    </source>
</evidence>
<feature type="region of interest" description="Disordered" evidence="1">
    <location>
        <begin position="56"/>
        <end position="81"/>
    </location>
</feature>
<dbReference type="AlphaFoldDB" id="A0A8T3BID3"/>
<organism evidence="2 3">
    <name type="scientific">Dendrobium nobile</name>
    <name type="common">Orchid</name>
    <dbReference type="NCBI Taxonomy" id="94219"/>
    <lineage>
        <taxon>Eukaryota</taxon>
        <taxon>Viridiplantae</taxon>
        <taxon>Streptophyta</taxon>
        <taxon>Embryophyta</taxon>
        <taxon>Tracheophyta</taxon>
        <taxon>Spermatophyta</taxon>
        <taxon>Magnoliopsida</taxon>
        <taxon>Liliopsida</taxon>
        <taxon>Asparagales</taxon>
        <taxon>Orchidaceae</taxon>
        <taxon>Epidendroideae</taxon>
        <taxon>Malaxideae</taxon>
        <taxon>Dendrobiinae</taxon>
        <taxon>Dendrobium</taxon>
    </lineage>
</organism>
<reference evidence="2" key="1">
    <citation type="journal article" date="2022" name="Front. Genet.">
        <title>Chromosome-Scale Assembly of the Dendrobium nobile Genome Provides Insights Into the Molecular Mechanism of the Biosynthesis of the Medicinal Active Ingredient of Dendrobium.</title>
        <authorList>
            <person name="Xu Q."/>
            <person name="Niu S.-C."/>
            <person name="Li K.-L."/>
            <person name="Zheng P.-J."/>
            <person name="Zhang X.-J."/>
            <person name="Jia Y."/>
            <person name="Liu Y."/>
            <person name="Niu Y.-X."/>
            <person name="Yu L.-H."/>
            <person name="Chen D.-F."/>
            <person name="Zhang G.-Q."/>
        </authorList>
    </citation>
    <scope>NUCLEOTIDE SEQUENCE</scope>
    <source>
        <tissue evidence="2">Leaf</tissue>
    </source>
</reference>
<evidence type="ECO:0000313" key="2">
    <source>
        <dbReference type="EMBL" id="KAI0513710.1"/>
    </source>
</evidence>
<keyword evidence="3" id="KW-1185">Reference proteome</keyword>